<dbReference type="PRINTS" id="PR00302">
    <property type="entry name" value="LUPUSLA"/>
</dbReference>
<dbReference type="FunFam" id="1.10.10.10:FF:000158">
    <property type="entry name" value="La ribonucleoprotein domain family member 7"/>
    <property type="match status" value="1"/>
</dbReference>
<dbReference type="InterPro" id="IPR012677">
    <property type="entry name" value="Nucleotide-bd_a/b_plait_sf"/>
</dbReference>
<dbReference type="STRING" id="126957.T1J2X6"/>
<keyword evidence="2 4" id="KW-0694">RNA-binding</keyword>
<dbReference type="SUPFAM" id="SSF46785">
    <property type="entry name" value="Winged helix' DNA-binding domain"/>
    <property type="match status" value="1"/>
</dbReference>
<sequence length="406" mass="45450">MVSVESATVFPKFNVDAKPFEMYVPTTYMRSPLSSESSDSSTYEFAENRYLDIGDDPNDEPDPIFTPPDEDLRDRIVKQIEFYFSDVNLTKDAFLLKHVKRNKEGNVSLKLISSFKKVKTLTKDWRVVAYSLKSSDKLVVNETGTKVGRRDPLPPYDETTPSRTVIAMNLPLDRPTVENVSELFSKCGEIALTRILRPGAPVPPDIKQFVPKHPGIGTCVCAVIEFTAAEGAQKAVAEMGGKNNDWRSMHVVEMCMKKDSPESEDGKKDEDKKKRKNKKRSPKNEKDDSPTGSRRKELMMAFPVLADASGKQMFKSPSASPELMANGSPWVHRRRLAAKENEMGRRVESCKGGSCNKTMMIPEGVIRLPKGPDGTRGFHGHGGRRASPPISILFEFYYCKKSFVVV</sequence>
<feature type="domain" description="SUZ-C" evidence="7">
    <location>
        <begin position="325"/>
        <end position="382"/>
    </location>
</feature>
<evidence type="ECO:0000313" key="8">
    <source>
        <dbReference type="EnsemblMetazoa" id="SMAR007928-PA"/>
    </source>
</evidence>
<dbReference type="SUPFAM" id="SSF54928">
    <property type="entry name" value="RNA-binding domain, RBD"/>
    <property type="match status" value="1"/>
</dbReference>
<keyword evidence="9" id="KW-1185">Reference proteome</keyword>
<dbReference type="InterPro" id="IPR024642">
    <property type="entry name" value="SUZ-C"/>
</dbReference>
<reference evidence="9" key="1">
    <citation type="submission" date="2011-05" db="EMBL/GenBank/DDBJ databases">
        <authorList>
            <person name="Richards S.R."/>
            <person name="Qu J."/>
            <person name="Jiang H."/>
            <person name="Jhangiani S.N."/>
            <person name="Agravi P."/>
            <person name="Goodspeed R."/>
            <person name="Gross S."/>
            <person name="Mandapat C."/>
            <person name="Jackson L."/>
            <person name="Mathew T."/>
            <person name="Pu L."/>
            <person name="Thornton R."/>
            <person name="Saada N."/>
            <person name="Wilczek-Boney K.B."/>
            <person name="Lee S."/>
            <person name="Kovar C."/>
            <person name="Wu Y."/>
            <person name="Scherer S.E."/>
            <person name="Worley K.C."/>
            <person name="Muzny D.M."/>
            <person name="Gibbs R."/>
        </authorList>
    </citation>
    <scope>NUCLEOTIDE SEQUENCE</scope>
    <source>
        <strain evidence="9">Brora</strain>
    </source>
</reference>
<evidence type="ECO:0000256" key="3">
    <source>
        <dbReference type="ARBA" id="ARBA00023242"/>
    </source>
</evidence>
<dbReference type="GO" id="GO:1990904">
    <property type="term" value="C:ribonucleoprotein complex"/>
    <property type="evidence" value="ECO:0007669"/>
    <property type="project" value="InterPro"/>
</dbReference>
<dbReference type="SMART" id="SM00715">
    <property type="entry name" value="LA"/>
    <property type="match status" value="1"/>
</dbReference>
<accession>T1J2X6</accession>
<dbReference type="InterPro" id="IPR036388">
    <property type="entry name" value="WH-like_DNA-bd_sf"/>
</dbReference>
<dbReference type="EMBL" id="JH431812">
    <property type="status" value="NOT_ANNOTATED_CDS"/>
    <property type="molecule type" value="Genomic_DNA"/>
</dbReference>
<evidence type="ECO:0000256" key="2">
    <source>
        <dbReference type="ARBA" id="ARBA00022884"/>
    </source>
</evidence>
<evidence type="ECO:0000313" key="9">
    <source>
        <dbReference type="Proteomes" id="UP000014500"/>
    </source>
</evidence>
<feature type="region of interest" description="Disordered" evidence="5">
    <location>
        <begin position="51"/>
        <end position="70"/>
    </location>
</feature>
<dbReference type="Gene3D" id="1.10.10.10">
    <property type="entry name" value="Winged helix-like DNA-binding domain superfamily/Winged helix DNA-binding domain"/>
    <property type="match status" value="1"/>
</dbReference>
<dbReference type="EnsemblMetazoa" id="SMAR007928-RA">
    <property type="protein sequence ID" value="SMAR007928-PA"/>
    <property type="gene ID" value="SMAR007928"/>
</dbReference>
<evidence type="ECO:0000256" key="1">
    <source>
        <dbReference type="ARBA" id="ARBA00004123"/>
    </source>
</evidence>
<name>T1J2X6_STRMM</name>
<dbReference type="PANTHER" id="PTHR22792:SF140">
    <property type="entry name" value="ACHILLES, ISOFORM A"/>
    <property type="match status" value="1"/>
</dbReference>
<feature type="compositionally biased region" description="Basic and acidic residues" evidence="5">
    <location>
        <begin position="282"/>
        <end position="296"/>
    </location>
</feature>
<dbReference type="eggNOG" id="KOG1855">
    <property type="taxonomic scope" value="Eukaryota"/>
</dbReference>
<evidence type="ECO:0000259" key="7">
    <source>
        <dbReference type="PROSITE" id="PS51938"/>
    </source>
</evidence>
<comment type="subcellular location">
    <subcellularLocation>
        <location evidence="1">Nucleus</location>
    </subcellularLocation>
</comment>
<dbReference type="HOGENOM" id="CLU_015330_2_0_1"/>
<evidence type="ECO:0000256" key="4">
    <source>
        <dbReference type="PROSITE-ProRule" id="PRU00332"/>
    </source>
</evidence>
<dbReference type="InterPro" id="IPR034880">
    <property type="entry name" value="LARP6_RRM"/>
</dbReference>
<dbReference type="GO" id="GO:0003729">
    <property type="term" value="F:mRNA binding"/>
    <property type="evidence" value="ECO:0007669"/>
    <property type="project" value="TreeGrafter"/>
</dbReference>
<dbReference type="CDD" id="cd08033">
    <property type="entry name" value="LARP_6"/>
    <property type="match status" value="1"/>
</dbReference>
<dbReference type="Proteomes" id="UP000014500">
    <property type="component" value="Unassembled WGS sequence"/>
</dbReference>
<dbReference type="PROSITE" id="PS51938">
    <property type="entry name" value="SUZ_C"/>
    <property type="match status" value="1"/>
</dbReference>
<evidence type="ECO:0000259" key="6">
    <source>
        <dbReference type="PROSITE" id="PS50961"/>
    </source>
</evidence>
<feature type="region of interest" description="Disordered" evidence="5">
    <location>
        <begin position="256"/>
        <end position="296"/>
    </location>
</feature>
<dbReference type="Pfam" id="PF05383">
    <property type="entry name" value="La"/>
    <property type="match status" value="1"/>
</dbReference>
<organism evidence="8 9">
    <name type="scientific">Strigamia maritima</name>
    <name type="common">European centipede</name>
    <name type="synonym">Geophilus maritimus</name>
    <dbReference type="NCBI Taxonomy" id="126957"/>
    <lineage>
        <taxon>Eukaryota</taxon>
        <taxon>Metazoa</taxon>
        <taxon>Ecdysozoa</taxon>
        <taxon>Arthropoda</taxon>
        <taxon>Myriapoda</taxon>
        <taxon>Chilopoda</taxon>
        <taxon>Pleurostigmophora</taxon>
        <taxon>Geophilomorpha</taxon>
        <taxon>Linotaeniidae</taxon>
        <taxon>Strigamia</taxon>
    </lineage>
</organism>
<dbReference type="PANTHER" id="PTHR22792">
    <property type="entry name" value="LUPUS LA PROTEIN-RELATED"/>
    <property type="match status" value="1"/>
</dbReference>
<dbReference type="OMA" id="VKRNKMG"/>
<dbReference type="InterPro" id="IPR035979">
    <property type="entry name" value="RBD_domain_sf"/>
</dbReference>
<keyword evidence="3" id="KW-0539">Nucleus</keyword>
<dbReference type="Pfam" id="PF12901">
    <property type="entry name" value="SUZ-C"/>
    <property type="match status" value="1"/>
</dbReference>
<dbReference type="AlphaFoldDB" id="T1J2X6"/>
<dbReference type="InterPro" id="IPR036390">
    <property type="entry name" value="WH_DNA-bd_sf"/>
</dbReference>
<evidence type="ECO:0000256" key="5">
    <source>
        <dbReference type="SAM" id="MobiDB-lite"/>
    </source>
</evidence>
<dbReference type="PROSITE" id="PS50961">
    <property type="entry name" value="HTH_LA"/>
    <property type="match status" value="1"/>
</dbReference>
<dbReference type="CDD" id="cd12289">
    <property type="entry name" value="RRM_LARP6"/>
    <property type="match status" value="1"/>
</dbReference>
<protein>
    <submittedName>
        <fullName evidence="8">Uncharacterized protein</fullName>
    </submittedName>
</protein>
<reference evidence="8" key="2">
    <citation type="submission" date="2015-02" db="UniProtKB">
        <authorList>
            <consortium name="EnsemblMetazoa"/>
        </authorList>
    </citation>
    <scope>IDENTIFICATION</scope>
</reference>
<feature type="compositionally biased region" description="Basic and acidic residues" evidence="5">
    <location>
        <begin position="256"/>
        <end position="272"/>
    </location>
</feature>
<feature type="compositionally biased region" description="Acidic residues" evidence="5">
    <location>
        <begin position="53"/>
        <end position="62"/>
    </location>
</feature>
<dbReference type="InterPro" id="IPR002344">
    <property type="entry name" value="Lupus_La"/>
</dbReference>
<dbReference type="GO" id="GO:0006396">
    <property type="term" value="P:RNA processing"/>
    <property type="evidence" value="ECO:0007669"/>
    <property type="project" value="InterPro"/>
</dbReference>
<dbReference type="InterPro" id="IPR006630">
    <property type="entry name" value="La_HTH"/>
</dbReference>
<feature type="domain" description="HTH La-type RNA-binding" evidence="6">
    <location>
        <begin position="66"/>
        <end position="157"/>
    </location>
</feature>
<dbReference type="InterPro" id="IPR045180">
    <property type="entry name" value="La_dom_prot"/>
</dbReference>
<proteinExistence type="predicted"/>
<dbReference type="Gene3D" id="3.30.70.330">
    <property type="match status" value="1"/>
</dbReference>
<dbReference type="GO" id="GO:0005634">
    <property type="term" value="C:nucleus"/>
    <property type="evidence" value="ECO:0007669"/>
    <property type="project" value="UniProtKB-SubCell"/>
</dbReference>